<evidence type="ECO:0000313" key="2">
    <source>
        <dbReference type="EMBL" id="GGJ51005.1"/>
    </source>
</evidence>
<reference evidence="3" key="1">
    <citation type="journal article" date="2019" name="Int. J. Syst. Evol. Microbiol.">
        <title>The Global Catalogue of Microorganisms (GCM) 10K type strain sequencing project: providing services to taxonomists for standard genome sequencing and annotation.</title>
        <authorList>
            <consortium name="The Broad Institute Genomics Platform"/>
            <consortium name="The Broad Institute Genome Sequencing Center for Infectious Disease"/>
            <person name="Wu L."/>
            <person name="Ma J."/>
        </authorList>
    </citation>
    <scope>NUCLEOTIDE SEQUENCE [LARGE SCALE GENOMIC DNA]</scope>
    <source>
        <strain evidence="3">JCM 14370</strain>
    </source>
</reference>
<comment type="caution">
    <text evidence="2">The sequence shown here is derived from an EMBL/GenBank/DDBJ whole genome shotgun (WGS) entry which is preliminary data.</text>
</comment>
<dbReference type="PANTHER" id="PTHR43415">
    <property type="entry name" value="SPERMIDINE N(1)-ACETYLTRANSFERASE"/>
    <property type="match status" value="1"/>
</dbReference>
<evidence type="ECO:0000313" key="3">
    <source>
        <dbReference type="Proteomes" id="UP000632222"/>
    </source>
</evidence>
<dbReference type="Gene3D" id="3.40.630.30">
    <property type="match status" value="1"/>
</dbReference>
<proteinExistence type="predicted"/>
<protein>
    <submittedName>
        <fullName evidence="2">N-acetyltransferase</fullName>
    </submittedName>
</protein>
<organism evidence="2 3">
    <name type="scientific">Deinococcus roseus</name>
    <dbReference type="NCBI Taxonomy" id="392414"/>
    <lineage>
        <taxon>Bacteria</taxon>
        <taxon>Thermotogati</taxon>
        <taxon>Deinococcota</taxon>
        <taxon>Deinococci</taxon>
        <taxon>Deinococcales</taxon>
        <taxon>Deinococcaceae</taxon>
        <taxon>Deinococcus</taxon>
    </lineage>
</organism>
<dbReference type="RefSeq" id="WP_189006229.1">
    <property type="nucleotide sequence ID" value="NZ_BMOD01000022.1"/>
</dbReference>
<dbReference type="SUPFAM" id="SSF55729">
    <property type="entry name" value="Acyl-CoA N-acyltransferases (Nat)"/>
    <property type="match status" value="1"/>
</dbReference>
<evidence type="ECO:0000259" key="1">
    <source>
        <dbReference type="PROSITE" id="PS51186"/>
    </source>
</evidence>
<dbReference type="PROSITE" id="PS51186">
    <property type="entry name" value="GNAT"/>
    <property type="match status" value="1"/>
</dbReference>
<accession>A0ABQ2D9R6</accession>
<dbReference type="PANTHER" id="PTHR43415:SF3">
    <property type="entry name" value="GNAT-FAMILY ACETYLTRANSFERASE"/>
    <property type="match status" value="1"/>
</dbReference>
<dbReference type="EMBL" id="BMOD01000022">
    <property type="protein sequence ID" value="GGJ51005.1"/>
    <property type="molecule type" value="Genomic_DNA"/>
</dbReference>
<dbReference type="InterPro" id="IPR000182">
    <property type="entry name" value="GNAT_dom"/>
</dbReference>
<feature type="domain" description="N-acetyltransferase" evidence="1">
    <location>
        <begin position="11"/>
        <end position="174"/>
    </location>
</feature>
<name>A0ABQ2D9R6_9DEIO</name>
<dbReference type="Proteomes" id="UP000632222">
    <property type="component" value="Unassembled WGS sequence"/>
</dbReference>
<sequence>MNPVLFRGQKVMLGVLERKDVPEIAPYFQNPGMTMYMYGYGKTTSLEEEYQWYDSTIKDPDNVTFGIFTPEGTLIGSCSLFGINHRMGTATFGICIWNPDFWSQGYGTEATRLMVEYGMFHLNLYNIDLFVYSFNPRGIQAYLKAGFREVGRRRGAALLGHERFDKVWMEITRDQVDLTRMQNMLPFLQSGPDA</sequence>
<keyword evidence="3" id="KW-1185">Reference proteome</keyword>
<dbReference type="InterPro" id="IPR016181">
    <property type="entry name" value="Acyl_CoA_acyltransferase"/>
</dbReference>
<gene>
    <name evidence="2" type="ORF">GCM10008938_41260</name>
</gene>
<dbReference type="Pfam" id="PF13302">
    <property type="entry name" value="Acetyltransf_3"/>
    <property type="match status" value="1"/>
</dbReference>